<dbReference type="Pfam" id="PF13242">
    <property type="entry name" value="Hydrolase_like"/>
    <property type="match status" value="1"/>
</dbReference>
<dbReference type="InterPro" id="IPR006357">
    <property type="entry name" value="HAD-SF_hydro_IIA"/>
</dbReference>
<evidence type="ECO:0000313" key="2">
    <source>
        <dbReference type="Proteomes" id="UP001219037"/>
    </source>
</evidence>
<reference evidence="1 2" key="1">
    <citation type="submission" date="2023-04" db="EMBL/GenBank/DDBJ databases">
        <title>Funneling lignin-derived compounds into biodiesel using alkali-halophilic Citricoccus sp. P2.</title>
        <authorList>
            <person name="Luo C.-B."/>
        </authorList>
    </citation>
    <scope>NUCLEOTIDE SEQUENCE [LARGE SCALE GENOMIC DNA]</scope>
    <source>
        <strain evidence="1 2">P2</strain>
    </source>
</reference>
<dbReference type="InterPro" id="IPR036412">
    <property type="entry name" value="HAD-like_sf"/>
</dbReference>
<dbReference type="PANTHER" id="PTHR19288">
    <property type="entry name" value="4-NITROPHENYLPHOSPHATASE-RELATED"/>
    <property type="match status" value="1"/>
</dbReference>
<protein>
    <submittedName>
        <fullName evidence="1">HAD hydrolase-like protein</fullName>
    </submittedName>
</protein>
<gene>
    <name evidence="1" type="ORF">P8192_11020</name>
</gene>
<dbReference type="Pfam" id="PF13344">
    <property type="entry name" value="Hydrolase_6"/>
    <property type="match status" value="1"/>
</dbReference>
<dbReference type="InterPro" id="IPR023214">
    <property type="entry name" value="HAD_sf"/>
</dbReference>
<dbReference type="Gene3D" id="3.40.50.1000">
    <property type="entry name" value="HAD superfamily/HAD-like"/>
    <property type="match status" value="2"/>
</dbReference>
<dbReference type="Proteomes" id="UP001219037">
    <property type="component" value="Chromosome"/>
</dbReference>
<keyword evidence="2" id="KW-1185">Reference proteome</keyword>
<dbReference type="EMBL" id="CP121252">
    <property type="protein sequence ID" value="WFP15922.1"/>
    <property type="molecule type" value="Genomic_DNA"/>
</dbReference>
<evidence type="ECO:0000313" key="1">
    <source>
        <dbReference type="EMBL" id="WFP15922.1"/>
    </source>
</evidence>
<sequence>MTTPLNTPPSSSAITQDLADRISRAHGVMFDIDGCLLLADQPGGYGGTLLPGAAQALKAVGATRRRFVCFTNGSFQTPSAIAGTLRELGLEVTDEQVMTPAVVAAETIARRYPGGRVLAFGGPGVIETFTTHGVELVAVEEAIAGRAGDVAAVVIGWDTEFGRSKIVAAAEAVLAGATLYATSDAPTFASHHRLNVGVSGFIAAGLSHVTGHPYRVLGKPSAEAFEAICARTGATAEELLIVGDDLQLETSMAVRHGATAVLMTTGTHSRQEAEHANPERRPDLILDSLDELAHLLRAGTTPSRTENS</sequence>
<name>A0ABY8H460_9MICC</name>
<organism evidence="1 2">
    <name type="scientific">Citricoccus muralis</name>
    <dbReference type="NCBI Taxonomy" id="169134"/>
    <lineage>
        <taxon>Bacteria</taxon>
        <taxon>Bacillati</taxon>
        <taxon>Actinomycetota</taxon>
        <taxon>Actinomycetes</taxon>
        <taxon>Micrococcales</taxon>
        <taxon>Micrococcaceae</taxon>
        <taxon>Citricoccus</taxon>
    </lineage>
</organism>
<dbReference type="PANTHER" id="PTHR19288:SF46">
    <property type="entry name" value="HALOACID DEHALOGENASE-LIKE HYDROLASE DOMAIN-CONTAINING PROTEIN 2"/>
    <property type="match status" value="1"/>
</dbReference>
<dbReference type="RefSeq" id="WP_278157048.1">
    <property type="nucleotide sequence ID" value="NZ_CP121252.1"/>
</dbReference>
<accession>A0ABY8H460</accession>
<proteinExistence type="predicted"/>
<dbReference type="SUPFAM" id="SSF56784">
    <property type="entry name" value="HAD-like"/>
    <property type="match status" value="1"/>
</dbReference>